<organism evidence="3 4">
    <name type="scientific">Aromatoleum petrolei</name>
    <dbReference type="NCBI Taxonomy" id="76116"/>
    <lineage>
        <taxon>Bacteria</taxon>
        <taxon>Pseudomonadati</taxon>
        <taxon>Pseudomonadota</taxon>
        <taxon>Betaproteobacteria</taxon>
        <taxon>Rhodocyclales</taxon>
        <taxon>Rhodocyclaceae</taxon>
        <taxon>Aromatoleum</taxon>
    </lineage>
</organism>
<dbReference type="Proteomes" id="UP000652074">
    <property type="component" value="Unassembled WGS sequence"/>
</dbReference>
<evidence type="ECO:0000313" key="4">
    <source>
        <dbReference type="Proteomes" id="UP000652074"/>
    </source>
</evidence>
<gene>
    <name evidence="3" type="ORF">GPA26_06520</name>
</gene>
<name>A0ABX1MJK6_9RHOO</name>
<comment type="caution">
    <text evidence="3">The sequence shown here is derived from an EMBL/GenBank/DDBJ whole genome shotgun (WGS) entry which is preliminary data.</text>
</comment>
<dbReference type="Pfam" id="PF13511">
    <property type="entry name" value="DUF4124"/>
    <property type="match status" value="1"/>
</dbReference>
<evidence type="ECO:0000259" key="2">
    <source>
        <dbReference type="Pfam" id="PF13511"/>
    </source>
</evidence>
<reference evidence="3 4" key="1">
    <citation type="submission" date="2019-12" db="EMBL/GenBank/DDBJ databases">
        <title>Comparative genomics gives insights into the taxonomy of the Azoarcus-Aromatoleum group and reveals separate origins of nif in the plant-associated Azoarcus and non-plant-associated Aromatoleum sub-groups.</title>
        <authorList>
            <person name="Lafos M."/>
            <person name="Maluk M."/>
            <person name="Batista M."/>
            <person name="Junghare M."/>
            <person name="Carmona M."/>
            <person name="Faoro H."/>
            <person name="Cruz L.M."/>
            <person name="Battistoni F."/>
            <person name="De Souza E."/>
            <person name="Pedrosa F."/>
            <person name="Chen W.-M."/>
            <person name="Poole P.S."/>
            <person name="Dixon R.A."/>
            <person name="James E.K."/>
        </authorList>
    </citation>
    <scope>NUCLEOTIDE SEQUENCE [LARGE SCALE GENOMIC DNA]</scope>
    <source>
        <strain evidence="3 4">ToN1</strain>
    </source>
</reference>
<accession>A0ABX1MJK6</accession>
<dbReference type="EMBL" id="WTVR01000010">
    <property type="protein sequence ID" value="NMF88133.1"/>
    <property type="molecule type" value="Genomic_DNA"/>
</dbReference>
<dbReference type="InterPro" id="IPR025392">
    <property type="entry name" value="DUF4124"/>
</dbReference>
<evidence type="ECO:0000256" key="1">
    <source>
        <dbReference type="SAM" id="MobiDB-lite"/>
    </source>
</evidence>
<proteinExistence type="predicted"/>
<feature type="compositionally biased region" description="Basic and acidic residues" evidence="1">
    <location>
        <begin position="63"/>
        <end position="86"/>
    </location>
</feature>
<feature type="domain" description="DUF4124" evidence="2">
    <location>
        <begin position="2"/>
        <end position="50"/>
    </location>
</feature>
<feature type="region of interest" description="Disordered" evidence="1">
    <location>
        <begin position="62"/>
        <end position="103"/>
    </location>
</feature>
<dbReference type="RefSeq" id="WP_169205568.1">
    <property type="nucleotide sequence ID" value="NZ_WTVR01000010.1"/>
</dbReference>
<keyword evidence="4" id="KW-1185">Reference proteome</keyword>
<sequence length="137" mass="15478">MPAASRAQVFKCVSASGQASYQALPCENDGARVDLPAHAPTARERAAAQARARKEQGFVSEIESGREAAKRSARVELKRRDDERQAHAARCASYQERAERADADARMHLRRNRYKRDHESRARALRDRYFSECFAAD</sequence>
<evidence type="ECO:0000313" key="3">
    <source>
        <dbReference type="EMBL" id="NMF88133.1"/>
    </source>
</evidence>
<protein>
    <recommendedName>
        <fullName evidence="2">DUF4124 domain-containing protein</fullName>
    </recommendedName>
</protein>